<keyword evidence="3" id="KW-1185">Reference proteome</keyword>
<name>A0A8H4KXA5_9HYPO</name>
<dbReference type="AlphaFoldDB" id="A0A8H4KXA5"/>
<dbReference type="Proteomes" id="UP000554235">
    <property type="component" value="Unassembled WGS sequence"/>
</dbReference>
<accession>A0A8H4KXA5</accession>
<protein>
    <submittedName>
        <fullName evidence="2">Uncharacterized protein</fullName>
    </submittedName>
</protein>
<feature type="region of interest" description="Disordered" evidence="1">
    <location>
        <begin position="85"/>
        <end position="139"/>
    </location>
</feature>
<sequence>MSVRSRRVGAQPISCWQDRVSLPGRRLAQAVLFTCCCRGPPLLGPALTPLSTPRRDLASNRFTTDNAFFLSGLTTVMAPATRQAAKMRERAQTPRRSRRVASLPPSVAPMPSLPKKRISRRAEPPSLAESPAAPASDLAHGAGNVAGVFPANNQQLSEMLKAMVRTEVHDTLRSLSIAEYDTLHADMENRFKEIDTHTETLDAATREYESAVAAFQELLDSRQLPSTPDKALDDANELVVKTRTAVSKAQASMNAAQAMNDADWEKMKDKMASVGLLDRASKALS</sequence>
<reference evidence="2 3" key="1">
    <citation type="submission" date="2020-01" db="EMBL/GenBank/DDBJ databases">
        <title>Identification and distribution of gene clusters putatively required for synthesis of sphingolipid metabolism inhibitors in phylogenetically diverse species of the filamentous fungus Fusarium.</title>
        <authorList>
            <person name="Kim H.-S."/>
            <person name="Busman M."/>
            <person name="Brown D.W."/>
            <person name="Divon H."/>
            <person name="Uhlig S."/>
            <person name="Proctor R.H."/>
        </authorList>
    </citation>
    <scope>NUCLEOTIDE SEQUENCE [LARGE SCALE GENOMIC DNA]</scope>
    <source>
        <strain evidence="2 3">NRRL 20459</strain>
    </source>
</reference>
<gene>
    <name evidence="2" type="ORF">FALBO_15285</name>
</gene>
<dbReference type="EMBL" id="JAADYS010002630">
    <property type="protein sequence ID" value="KAF4457018.1"/>
    <property type="molecule type" value="Genomic_DNA"/>
</dbReference>
<feature type="compositionally biased region" description="Low complexity" evidence="1">
    <location>
        <begin position="124"/>
        <end position="139"/>
    </location>
</feature>
<evidence type="ECO:0000313" key="2">
    <source>
        <dbReference type="EMBL" id="KAF4457018.1"/>
    </source>
</evidence>
<comment type="caution">
    <text evidence="2">The sequence shown here is derived from an EMBL/GenBank/DDBJ whole genome shotgun (WGS) entry which is preliminary data.</text>
</comment>
<proteinExistence type="predicted"/>
<evidence type="ECO:0000256" key="1">
    <source>
        <dbReference type="SAM" id="MobiDB-lite"/>
    </source>
</evidence>
<organism evidence="2 3">
    <name type="scientific">Fusarium albosuccineum</name>
    <dbReference type="NCBI Taxonomy" id="1237068"/>
    <lineage>
        <taxon>Eukaryota</taxon>
        <taxon>Fungi</taxon>
        <taxon>Dikarya</taxon>
        <taxon>Ascomycota</taxon>
        <taxon>Pezizomycotina</taxon>
        <taxon>Sordariomycetes</taxon>
        <taxon>Hypocreomycetidae</taxon>
        <taxon>Hypocreales</taxon>
        <taxon>Nectriaceae</taxon>
        <taxon>Fusarium</taxon>
        <taxon>Fusarium decemcellulare species complex</taxon>
    </lineage>
</organism>
<evidence type="ECO:0000313" key="3">
    <source>
        <dbReference type="Proteomes" id="UP000554235"/>
    </source>
</evidence>